<evidence type="ECO:0000256" key="4">
    <source>
        <dbReference type="ARBA" id="ARBA00022692"/>
    </source>
</evidence>
<feature type="region of interest" description="Disordered" evidence="7">
    <location>
        <begin position="296"/>
        <end position="321"/>
    </location>
</feature>
<feature type="transmembrane region" description="Helical" evidence="8">
    <location>
        <begin position="493"/>
        <end position="513"/>
    </location>
</feature>
<feature type="transmembrane region" description="Helical" evidence="8">
    <location>
        <begin position="359"/>
        <end position="377"/>
    </location>
</feature>
<accession>S9U789</accession>
<evidence type="ECO:0000256" key="6">
    <source>
        <dbReference type="ARBA" id="ARBA00023136"/>
    </source>
</evidence>
<evidence type="ECO:0000313" key="9">
    <source>
        <dbReference type="EMBL" id="EPY26587.1"/>
    </source>
</evidence>
<evidence type="ECO:0000256" key="2">
    <source>
        <dbReference type="ARBA" id="ARBA00007965"/>
    </source>
</evidence>
<evidence type="ECO:0000256" key="7">
    <source>
        <dbReference type="SAM" id="MobiDB-lite"/>
    </source>
</evidence>
<dbReference type="Proteomes" id="UP000015354">
    <property type="component" value="Unassembled WGS sequence"/>
</dbReference>
<keyword evidence="10" id="KW-1185">Reference proteome</keyword>
<proteinExistence type="inferred from homology"/>
<dbReference type="OrthoDB" id="1856718at2759"/>
<feature type="transmembrane region" description="Helical" evidence="8">
    <location>
        <begin position="389"/>
        <end position="409"/>
    </location>
</feature>
<evidence type="ECO:0000256" key="3">
    <source>
        <dbReference type="ARBA" id="ARBA00022448"/>
    </source>
</evidence>
<feature type="transmembrane region" description="Helical" evidence="8">
    <location>
        <begin position="57"/>
        <end position="76"/>
    </location>
</feature>
<name>S9U789_9TRYP</name>
<evidence type="ECO:0000256" key="8">
    <source>
        <dbReference type="SAM" id="Phobius"/>
    </source>
</evidence>
<dbReference type="Gene3D" id="1.20.1250.20">
    <property type="entry name" value="MFS general substrate transporter like domains"/>
    <property type="match status" value="1"/>
</dbReference>
<feature type="transmembrane region" description="Helical" evidence="8">
    <location>
        <begin position="450"/>
        <end position="472"/>
    </location>
</feature>
<organism evidence="9 10">
    <name type="scientific">Strigomonas culicis</name>
    <dbReference type="NCBI Taxonomy" id="28005"/>
    <lineage>
        <taxon>Eukaryota</taxon>
        <taxon>Discoba</taxon>
        <taxon>Euglenozoa</taxon>
        <taxon>Kinetoplastea</taxon>
        <taxon>Metakinetoplastina</taxon>
        <taxon>Trypanosomatida</taxon>
        <taxon>Trypanosomatidae</taxon>
        <taxon>Strigomonadinae</taxon>
        <taxon>Strigomonas</taxon>
    </lineage>
</organism>
<dbReference type="GO" id="GO:0005886">
    <property type="term" value="C:plasma membrane"/>
    <property type="evidence" value="ECO:0007669"/>
    <property type="project" value="TreeGrafter"/>
</dbReference>
<keyword evidence="4 8" id="KW-0812">Transmembrane</keyword>
<dbReference type="AlphaFoldDB" id="S9U789"/>
<sequence length="514" mass="54928">MVKGFRSASEVGMFLTSLVVGLTMVMGPNAINSAPSFMLDYYKYIDKDQNATPVFSSFWVNVLTYYTVVTLVSQALHEPTNLTTFMCRFSLLSRMQVSVLVMLVELIVIVVLPHSGASEASAIAGIVIVAYLGGAARAYFENTGYALFGPCPPKMLTGMLVGSAASSALVSVIQIVLKGVMPDTYASVLTQSIIYFSLALGIIFLGGVLLLSLLCNPFARHYVAEFRSHRSIWHNVYRKTSAARAAQAATAAVAGDGELAAVAAAEPIATADGHHLPVLDDDMLFDDRAPREDRADAAALKQRQLDDGNDDESGGRPSLAKDGAVAAGTVASSDADEQEPLTTAELLQGVRLWPVVREIYPMMISCVLTFGITYLVYPGMLTAVDPEDGWYTTIVMAIYNFGDLVGRCLTLIKVLWVPRKVVVIGSIVRIIFIPLLILCAAKQIPSHAAAYVFTAVLAVSNGFFGTLSMVYAPETPALRTEGERALAGQTNGVMLLAGCAIGSLVQIGLVMPFS</sequence>
<dbReference type="GO" id="GO:0005337">
    <property type="term" value="F:nucleoside transmembrane transporter activity"/>
    <property type="evidence" value="ECO:0007669"/>
    <property type="project" value="InterPro"/>
</dbReference>
<dbReference type="Pfam" id="PF01733">
    <property type="entry name" value="Nucleoside_tran"/>
    <property type="match status" value="1"/>
</dbReference>
<feature type="transmembrane region" description="Helical" evidence="8">
    <location>
        <begin position="160"/>
        <end position="181"/>
    </location>
</feature>
<evidence type="ECO:0000313" key="10">
    <source>
        <dbReference type="Proteomes" id="UP000015354"/>
    </source>
</evidence>
<dbReference type="PANTHER" id="PTHR10332:SF10">
    <property type="entry name" value="EQUILIBRATIVE NUCLEOSIDE TRANSPORTER 4"/>
    <property type="match status" value="1"/>
</dbReference>
<protein>
    <submittedName>
        <fullName evidence="9">Solute carrier family 29 (Equilibrative nucleoside transporter), member 1/2/3</fullName>
    </submittedName>
</protein>
<comment type="similarity">
    <text evidence="2">Belongs to the SLC29A/ENT transporter (TC 2.A.57) family.</text>
</comment>
<evidence type="ECO:0000256" key="1">
    <source>
        <dbReference type="ARBA" id="ARBA00004141"/>
    </source>
</evidence>
<dbReference type="PANTHER" id="PTHR10332">
    <property type="entry name" value="EQUILIBRATIVE NUCLEOSIDE TRANSPORTER"/>
    <property type="match status" value="1"/>
</dbReference>
<dbReference type="EMBL" id="ATMH01006180">
    <property type="protein sequence ID" value="EPY26587.1"/>
    <property type="molecule type" value="Genomic_DNA"/>
</dbReference>
<comment type="subcellular location">
    <subcellularLocation>
        <location evidence="1">Membrane</location>
        <topology evidence="1">Multi-pass membrane protein</topology>
    </subcellularLocation>
</comment>
<dbReference type="InterPro" id="IPR002259">
    <property type="entry name" value="Eqnu_transpt"/>
</dbReference>
<feature type="transmembrane region" description="Helical" evidence="8">
    <location>
        <begin position="193"/>
        <end position="214"/>
    </location>
</feature>
<evidence type="ECO:0000256" key="5">
    <source>
        <dbReference type="ARBA" id="ARBA00022989"/>
    </source>
</evidence>
<feature type="transmembrane region" description="Helical" evidence="8">
    <location>
        <begin position="97"/>
        <end position="114"/>
    </location>
</feature>
<reference evidence="9 10" key="1">
    <citation type="journal article" date="2013" name="PLoS ONE">
        <title>Predicting the Proteins of Angomonas deanei, Strigomonas culicis and Their Respective Endosymbionts Reveals New Aspects of the Trypanosomatidae Family.</title>
        <authorList>
            <person name="Motta M.C."/>
            <person name="Martins A.C."/>
            <person name="de Souza S.S."/>
            <person name="Catta-Preta C.M."/>
            <person name="Silva R."/>
            <person name="Klein C.C."/>
            <person name="de Almeida L.G."/>
            <person name="de Lima Cunha O."/>
            <person name="Ciapina L.P."/>
            <person name="Brocchi M."/>
            <person name="Colabardini A.C."/>
            <person name="de Araujo Lima B."/>
            <person name="Machado C.R."/>
            <person name="de Almeida Soares C.M."/>
            <person name="Probst C.M."/>
            <person name="de Menezes C.B."/>
            <person name="Thompson C.E."/>
            <person name="Bartholomeu D.C."/>
            <person name="Gradia D.F."/>
            <person name="Pavoni D.P."/>
            <person name="Grisard E.C."/>
            <person name="Fantinatti-Garboggini F."/>
            <person name="Marchini F.K."/>
            <person name="Rodrigues-Luiz G.F."/>
            <person name="Wagner G."/>
            <person name="Goldman G.H."/>
            <person name="Fietto J.L."/>
            <person name="Elias M.C."/>
            <person name="Goldman M.H."/>
            <person name="Sagot M.F."/>
            <person name="Pereira M."/>
            <person name="Stoco P.H."/>
            <person name="de Mendonca-Neto R.P."/>
            <person name="Teixeira S.M."/>
            <person name="Maciel T.E."/>
            <person name="de Oliveira Mendes T.A."/>
            <person name="Urmenyi T.P."/>
            <person name="de Souza W."/>
            <person name="Schenkman S."/>
            <person name="de Vasconcelos A.T."/>
        </authorList>
    </citation>
    <scope>NUCLEOTIDE SEQUENCE [LARGE SCALE GENOMIC DNA]</scope>
</reference>
<feature type="transmembrane region" description="Helical" evidence="8">
    <location>
        <begin position="120"/>
        <end position="140"/>
    </location>
</feature>
<dbReference type="InterPro" id="IPR036259">
    <property type="entry name" value="MFS_trans_sf"/>
</dbReference>
<comment type="caution">
    <text evidence="9">The sequence shown here is derived from an EMBL/GenBank/DDBJ whole genome shotgun (WGS) entry which is preliminary data.</text>
</comment>
<gene>
    <name evidence="9" type="ORF">STCU_06180</name>
</gene>
<feature type="transmembrane region" description="Helical" evidence="8">
    <location>
        <begin position="421"/>
        <end position="444"/>
    </location>
</feature>
<keyword evidence="3" id="KW-0813">Transport</keyword>
<keyword evidence="5 8" id="KW-1133">Transmembrane helix</keyword>
<keyword evidence="6 8" id="KW-0472">Membrane</keyword>
<dbReference type="SUPFAM" id="SSF103473">
    <property type="entry name" value="MFS general substrate transporter"/>
    <property type="match status" value="1"/>
</dbReference>